<dbReference type="AlphaFoldDB" id="A0AA37C107"/>
<accession>A0AA37C107</accession>
<evidence type="ECO:0000256" key="1">
    <source>
        <dbReference type="SAM" id="MobiDB-lite"/>
    </source>
</evidence>
<reference evidence="2" key="1">
    <citation type="submission" date="2022-09" db="EMBL/GenBank/DDBJ databases">
        <title>Whole genome shotgun sequence of Streptomyces albidoflavus NBRC 12854.</title>
        <authorList>
            <person name="Komaki H."/>
            <person name="Tamura T."/>
        </authorList>
    </citation>
    <scope>NUCLEOTIDE SEQUENCE</scope>
    <source>
        <strain evidence="2">NBRC 12854</strain>
    </source>
</reference>
<dbReference type="Proteomes" id="UP001051844">
    <property type="component" value="Unassembled WGS sequence"/>
</dbReference>
<protein>
    <recommendedName>
        <fullName evidence="4">Secreted protein</fullName>
    </recommendedName>
</protein>
<name>A0AA37C107_9ACTN</name>
<feature type="region of interest" description="Disordered" evidence="1">
    <location>
        <begin position="98"/>
        <end position="119"/>
    </location>
</feature>
<evidence type="ECO:0000313" key="3">
    <source>
        <dbReference type="Proteomes" id="UP001051844"/>
    </source>
</evidence>
<evidence type="ECO:0000313" key="2">
    <source>
        <dbReference type="EMBL" id="GHI47949.1"/>
    </source>
</evidence>
<dbReference type="EMBL" id="BNDZ01000005">
    <property type="protein sequence ID" value="GHI47949.1"/>
    <property type="molecule type" value="Genomic_DNA"/>
</dbReference>
<comment type="caution">
    <text evidence="2">The sequence shown here is derived from an EMBL/GenBank/DDBJ whole genome shotgun (WGS) entry which is preliminary data.</text>
</comment>
<gene>
    <name evidence="2" type="ORF">ScoT_41230</name>
</gene>
<feature type="region of interest" description="Disordered" evidence="1">
    <location>
        <begin position="36"/>
        <end position="73"/>
    </location>
</feature>
<proteinExistence type="predicted"/>
<evidence type="ECO:0008006" key="4">
    <source>
        <dbReference type="Google" id="ProtNLM"/>
    </source>
</evidence>
<sequence>MDQVSRSSSGAVAGLTAAAIAVVGFLAYQASASVPDNLGKAPAASSGPGPTGSAKPSAKPRPDALPEESGSGTRVVYALGKDRVWLVDAKDKVERTYKVSPSTVDPEPGTYAVTSRSGSITGSDGVPIEHVVRFATRDGVVIGFSAAVNGSVPELDPTQRTGGVRETREDGKAMWVFATVGTKVVVLP</sequence>
<organism evidence="2 3">
    <name type="scientific">Streptomyces albidoflavus</name>
    <dbReference type="NCBI Taxonomy" id="1886"/>
    <lineage>
        <taxon>Bacteria</taxon>
        <taxon>Bacillati</taxon>
        <taxon>Actinomycetota</taxon>
        <taxon>Actinomycetes</taxon>
        <taxon>Kitasatosporales</taxon>
        <taxon>Streptomycetaceae</taxon>
        <taxon>Streptomyces</taxon>
        <taxon>Streptomyces albidoflavus group</taxon>
    </lineage>
</organism>